<keyword evidence="1" id="KW-1133">Transmembrane helix</keyword>
<evidence type="ECO:0000256" key="1">
    <source>
        <dbReference type="SAM" id="Phobius"/>
    </source>
</evidence>
<organism evidence="2">
    <name type="scientific">Dulem virus 176</name>
    <dbReference type="NCBI Taxonomy" id="3145653"/>
    <lineage>
        <taxon>Viruses</taxon>
        <taxon>Monodnaviria</taxon>
        <taxon>Sangervirae</taxon>
        <taxon>Phixviricota</taxon>
        <taxon>Malgrandaviricetes</taxon>
        <taxon>Petitvirales</taxon>
        <taxon>Microviridae</taxon>
        <taxon>Microvirus</taxon>
    </lineage>
</organism>
<reference evidence="2" key="1">
    <citation type="submission" date="2024-03" db="EMBL/GenBank/DDBJ databases">
        <title>Diverse circular DNA viruses in blood, oral, and fecal samples of captive lemurs.</title>
        <authorList>
            <person name="Paietta E.N."/>
            <person name="Kraberger S."/>
            <person name="Lund M.C."/>
            <person name="Custer J.M."/>
            <person name="Vargas K.M."/>
            <person name="Ehmke E.E."/>
            <person name="Yoder A.D."/>
            <person name="Varsani A."/>
        </authorList>
    </citation>
    <scope>NUCLEOTIDE SEQUENCE</scope>
    <source>
        <strain evidence="2">Duke_28FF_3353</strain>
        <strain evidence="3">Duke_28FS_81</strain>
        <strain evidence="4">Duke_29_42</strain>
    </source>
</reference>
<feature type="transmembrane region" description="Helical" evidence="1">
    <location>
        <begin position="6"/>
        <end position="29"/>
    </location>
</feature>
<keyword evidence="1" id="KW-0812">Transmembrane</keyword>
<dbReference type="EMBL" id="PP511867">
    <property type="protein sequence ID" value="XCD08185.1"/>
    <property type="molecule type" value="Genomic_DNA"/>
</dbReference>
<evidence type="ECO:0000313" key="3">
    <source>
        <dbReference type="EMBL" id="XCD07842.1"/>
    </source>
</evidence>
<dbReference type="EMBL" id="PP511790">
    <property type="protein sequence ID" value="XCD07449.1"/>
    <property type="molecule type" value="Genomic_DNA"/>
</dbReference>
<evidence type="ECO:0000313" key="4">
    <source>
        <dbReference type="EMBL" id="XCD08185.1"/>
    </source>
</evidence>
<keyword evidence="1" id="KW-0472">Membrane</keyword>
<sequence>MPVEFWYMVAIGCFYLMNCLVSILCFVLTGRKLSSLVSKLSDVLPVSSVSSEASVQPVDESNDTTVISKDKLDFLLTLLASQLVDGE</sequence>
<dbReference type="EMBL" id="PP511818">
    <property type="protein sequence ID" value="XCD07842.1"/>
    <property type="molecule type" value="Genomic_DNA"/>
</dbReference>
<evidence type="ECO:0000313" key="2">
    <source>
        <dbReference type="EMBL" id="XCD07449.1"/>
    </source>
</evidence>
<accession>A0AAU8B591</accession>
<proteinExistence type="predicted"/>
<name>A0AAU8B591_9VIRU</name>
<protein>
    <submittedName>
        <fullName evidence="2">Uncharacterized protein</fullName>
    </submittedName>
</protein>